<evidence type="ECO:0000313" key="1">
    <source>
        <dbReference type="EMBL" id="CDG23107.1"/>
    </source>
</evidence>
<sequence length="51" mass="5989">MHSKTVYDDIAVAMCCLYQLNEQRAIKRIISFKKALDSTTLNPYYPPPQRR</sequence>
<gene>
    <name evidence="1" type="ORF">XPG1_3471</name>
</gene>
<dbReference type="STRING" id="1354304.XPG1_3471"/>
<organism evidence="1 2">
    <name type="scientific">Xenorhabdus poinarii G6</name>
    <dbReference type="NCBI Taxonomy" id="1354304"/>
    <lineage>
        <taxon>Bacteria</taxon>
        <taxon>Pseudomonadati</taxon>
        <taxon>Pseudomonadota</taxon>
        <taxon>Gammaproteobacteria</taxon>
        <taxon>Enterobacterales</taxon>
        <taxon>Morganellaceae</taxon>
        <taxon>Xenorhabdus</taxon>
    </lineage>
</organism>
<name>A0A068R765_9GAMM</name>
<keyword evidence="2" id="KW-1185">Reference proteome</keyword>
<dbReference type="AlphaFoldDB" id="A0A068R765"/>
<dbReference type="HOGENOM" id="CLU_215047_0_0_6"/>
<accession>A0A068R765</accession>
<dbReference type="EMBL" id="FO704551">
    <property type="protein sequence ID" value="CDG23107.1"/>
    <property type="molecule type" value="Genomic_DNA"/>
</dbReference>
<evidence type="ECO:0000313" key="2">
    <source>
        <dbReference type="Proteomes" id="UP000032735"/>
    </source>
</evidence>
<proteinExistence type="predicted"/>
<dbReference type="KEGG" id="xpo:XPG1_3471"/>
<protein>
    <submittedName>
        <fullName evidence="1">Uncharacterized protein</fullName>
    </submittedName>
</protein>
<reference evidence="1 2" key="1">
    <citation type="submission" date="2013-07" db="EMBL/GenBank/DDBJ databases">
        <authorList>
            <person name="Genoscope - CEA"/>
        </authorList>
    </citation>
    <scope>NUCLEOTIDE SEQUENCE [LARGE SCALE GENOMIC DNA]</scope>
    <source>
        <strain evidence="1 2">G6</strain>
    </source>
</reference>
<dbReference type="Proteomes" id="UP000032735">
    <property type="component" value="Chromosome"/>
</dbReference>